<accession>A0A829WZX0</accession>
<evidence type="ECO:0000256" key="1">
    <source>
        <dbReference type="ARBA" id="ARBA00010790"/>
    </source>
</evidence>
<dbReference type="AlphaFoldDB" id="A0A829WZX0"/>
<protein>
    <submittedName>
        <fullName evidence="7">Gluconate 2-dehydrogenase, flavoprotein subunit</fullName>
    </submittedName>
</protein>
<evidence type="ECO:0000256" key="3">
    <source>
        <dbReference type="ARBA" id="ARBA00022827"/>
    </source>
</evidence>
<dbReference type="Gene3D" id="3.50.50.60">
    <property type="entry name" value="FAD/NAD(P)-binding domain"/>
    <property type="match status" value="2"/>
</dbReference>
<proteinExistence type="inferred from homology"/>
<evidence type="ECO:0000259" key="5">
    <source>
        <dbReference type="Pfam" id="PF00732"/>
    </source>
</evidence>
<feature type="domain" description="Glucose-methanol-choline oxidoreductase N-terminal" evidence="5">
    <location>
        <begin position="236"/>
        <end position="347"/>
    </location>
</feature>
<comment type="similarity">
    <text evidence="1">Belongs to the GMC oxidoreductase family.</text>
</comment>
<feature type="domain" description="Glucose-methanol-choline oxidoreductase C-terminal" evidence="6">
    <location>
        <begin position="449"/>
        <end position="572"/>
    </location>
</feature>
<dbReference type="PANTHER" id="PTHR46056">
    <property type="entry name" value="LONG-CHAIN-ALCOHOL OXIDASE"/>
    <property type="match status" value="1"/>
</dbReference>
<dbReference type="Pfam" id="PF00732">
    <property type="entry name" value="GMC_oxred_N"/>
    <property type="match status" value="1"/>
</dbReference>
<evidence type="ECO:0000313" key="8">
    <source>
        <dbReference type="Proteomes" id="UP000484858"/>
    </source>
</evidence>
<dbReference type="GO" id="GO:0050660">
    <property type="term" value="F:flavin adenine dinucleotide binding"/>
    <property type="evidence" value="ECO:0007669"/>
    <property type="project" value="InterPro"/>
</dbReference>
<organism evidence="7 8">
    <name type="scientific">Gluconobacter oxydans NBRC 3293</name>
    <dbReference type="NCBI Taxonomy" id="1315969"/>
    <lineage>
        <taxon>Bacteria</taxon>
        <taxon>Pseudomonadati</taxon>
        <taxon>Pseudomonadota</taxon>
        <taxon>Alphaproteobacteria</taxon>
        <taxon>Acetobacterales</taxon>
        <taxon>Acetobacteraceae</taxon>
        <taxon>Gluconobacter</taxon>
    </lineage>
</organism>
<evidence type="ECO:0000313" key="7">
    <source>
        <dbReference type="EMBL" id="GEM18311.1"/>
    </source>
</evidence>
<dbReference type="PANTHER" id="PTHR46056:SF12">
    <property type="entry name" value="LONG-CHAIN-ALCOHOL OXIDASE"/>
    <property type="match status" value="1"/>
</dbReference>
<sequence length="593" mass="65480">MMVSRNEKHTDVVIVGFGWVGAIMARELTQAGLNVVALERGPRRDTWPQGAYPSSIDELTHNTRHALFLQPSQSTVTVRHRESDVAAPYRQLAAFLPGTGVGGAGLHWSGCHWRIAPVELRLRSHYEERYGKDFIPQDMTIQDWGISYEELEPHFAFAESVFGTSGQAYKVNGQIVGDGNPFDADRSTPFPLPAMKNTYSAELYSKAAAECGYHPFRIPSANASQAYTNPYGCQMGPCTFCGFCSGYACYNYSKASPNVNILPALERESRFELRAECDVLKIETDSSGKKATGVIYRTSKGEEVRQTADIVILASFAYNNPYLLLLSKIGQPYDPRTGEGTVGRNFVYQNESGVTLFFGQDKFTNPFIGSGGNGVAIDDFNADNFDHGPLGFVGGAPIWVNQAGSKPISSATVPKGTPQWGAHWKKAVKDNFQHTISIHAHGTNMAFRDCYLSLDPTYSDTAGRPLLRITFNWHDNDVKMIRYVTDRMADIGRAMKPESMSIETKEFGEEFDLRHYQTTHIAGGAIMGTSPRDSVVNRYLQHWDVSNLFVIGSSAFPQGIGYNPTGTVAALAYWSAKAIRERYLKSPGPMVQA</sequence>
<keyword evidence="4" id="KW-0560">Oxidoreductase</keyword>
<dbReference type="InterPro" id="IPR007867">
    <property type="entry name" value="GMC_OxRtase_C"/>
</dbReference>
<dbReference type="GO" id="GO:0016614">
    <property type="term" value="F:oxidoreductase activity, acting on CH-OH group of donors"/>
    <property type="evidence" value="ECO:0007669"/>
    <property type="project" value="InterPro"/>
</dbReference>
<gene>
    <name evidence="7" type="ORF">NBRC3293_2808</name>
</gene>
<dbReference type="InterPro" id="IPR000172">
    <property type="entry name" value="GMC_OxRdtase_N"/>
</dbReference>
<keyword evidence="3" id="KW-0274">FAD</keyword>
<dbReference type="InterPro" id="IPR036188">
    <property type="entry name" value="FAD/NAD-bd_sf"/>
</dbReference>
<dbReference type="Proteomes" id="UP000484858">
    <property type="component" value="Unassembled WGS sequence"/>
</dbReference>
<keyword evidence="2" id="KW-0285">Flavoprotein</keyword>
<evidence type="ECO:0000256" key="2">
    <source>
        <dbReference type="ARBA" id="ARBA00022630"/>
    </source>
</evidence>
<name>A0A829WZX0_GLUOY</name>
<comment type="caution">
    <text evidence="7">The sequence shown here is derived from an EMBL/GenBank/DDBJ whole genome shotgun (WGS) entry which is preliminary data.</text>
</comment>
<evidence type="ECO:0000256" key="4">
    <source>
        <dbReference type="ARBA" id="ARBA00023002"/>
    </source>
</evidence>
<dbReference type="EMBL" id="BARJ01000012">
    <property type="protein sequence ID" value="GEM18311.1"/>
    <property type="molecule type" value="Genomic_DNA"/>
</dbReference>
<reference evidence="7 8" key="1">
    <citation type="submission" date="2013-04" db="EMBL/GenBank/DDBJ databases">
        <title>Gluconobacter oxydans NBRC 3293 whole genome sequence.</title>
        <authorList>
            <person name="Matsutani M."/>
            <person name="Yakushi T."/>
            <person name="Matsushita K."/>
        </authorList>
    </citation>
    <scope>NUCLEOTIDE SEQUENCE [LARGE SCALE GENOMIC DNA]</scope>
    <source>
        <strain evidence="7 8">NBRC 3293</strain>
    </source>
</reference>
<evidence type="ECO:0000259" key="6">
    <source>
        <dbReference type="Pfam" id="PF05199"/>
    </source>
</evidence>
<dbReference type="SUPFAM" id="SSF51905">
    <property type="entry name" value="FAD/NAD(P)-binding domain"/>
    <property type="match status" value="1"/>
</dbReference>
<dbReference type="Pfam" id="PF05199">
    <property type="entry name" value="GMC_oxred_C"/>
    <property type="match status" value="1"/>
</dbReference>